<evidence type="ECO:0000259" key="4">
    <source>
        <dbReference type="Pfam" id="PF00717"/>
    </source>
</evidence>
<dbReference type="GO" id="GO:0006508">
    <property type="term" value="P:proteolysis"/>
    <property type="evidence" value="ECO:0007669"/>
    <property type="project" value="UniProtKB-KW"/>
</dbReference>
<evidence type="ECO:0000256" key="1">
    <source>
        <dbReference type="ARBA" id="ARBA00004370"/>
    </source>
</evidence>
<organism evidence="5 6">
    <name type="scientific">Streptomyces polyrhachis</name>
    <dbReference type="NCBI Taxonomy" id="1282885"/>
    <lineage>
        <taxon>Bacteria</taxon>
        <taxon>Bacillati</taxon>
        <taxon>Actinomycetota</taxon>
        <taxon>Actinomycetes</taxon>
        <taxon>Kitasatosporales</taxon>
        <taxon>Streptomycetaceae</taxon>
        <taxon>Streptomyces</taxon>
    </lineage>
</organism>
<dbReference type="RefSeq" id="WP_386416045.1">
    <property type="nucleotide sequence ID" value="NZ_JBHSZO010000026.1"/>
</dbReference>
<dbReference type="InterPro" id="IPR036286">
    <property type="entry name" value="LexA/Signal_pep-like_sf"/>
</dbReference>
<feature type="domain" description="Peptidase S24/S26A/S26B/S26C" evidence="4">
    <location>
        <begin position="16"/>
        <end position="85"/>
    </location>
</feature>
<evidence type="ECO:0000313" key="5">
    <source>
        <dbReference type="EMBL" id="MFC7219867.1"/>
    </source>
</evidence>
<comment type="caution">
    <text evidence="5">The sequence shown here is derived from an EMBL/GenBank/DDBJ whole genome shotgun (WGS) entry which is preliminary data.</text>
</comment>
<keyword evidence="2" id="KW-0378">Hydrolase</keyword>
<evidence type="ECO:0000256" key="3">
    <source>
        <dbReference type="ARBA" id="ARBA00023136"/>
    </source>
</evidence>
<dbReference type="SUPFAM" id="SSF51306">
    <property type="entry name" value="LexA/Signal peptidase"/>
    <property type="match status" value="1"/>
</dbReference>
<dbReference type="EMBL" id="JBHSZO010000026">
    <property type="protein sequence ID" value="MFC7219867.1"/>
    <property type="molecule type" value="Genomic_DNA"/>
</dbReference>
<dbReference type="PANTHER" id="PTHR12383">
    <property type="entry name" value="PROTEASE FAMILY S26 MITOCHONDRIAL INNER MEMBRANE PROTEASE-RELATED"/>
    <property type="match status" value="1"/>
</dbReference>
<dbReference type="GO" id="GO:0008233">
    <property type="term" value="F:peptidase activity"/>
    <property type="evidence" value="ECO:0007669"/>
    <property type="project" value="UniProtKB-KW"/>
</dbReference>
<protein>
    <submittedName>
        <fullName evidence="5">Nickel-type superoxide dismutase maturation protease</fullName>
    </submittedName>
</protein>
<dbReference type="Gene3D" id="2.10.109.10">
    <property type="entry name" value="Umud Fragment, subunit A"/>
    <property type="match status" value="1"/>
</dbReference>
<keyword evidence="6" id="KW-1185">Reference proteome</keyword>
<keyword evidence="3" id="KW-0472">Membrane</keyword>
<reference evidence="6" key="1">
    <citation type="journal article" date="2019" name="Int. J. Syst. Evol. Microbiol.">
        <title>The Global Catalogue of Microorganisms (GCM) 10K type strain sequencing project: providing services to taxonomists for standard genome sequencing and annotation.</title>
        <authorList>
            <consortium name="The Broad Institute Genomics Platform"/>
            <consortium name="The Broad Institute Genome Sequencing Center for Infectious Disease"/>
            <person name="Wu L."/>
            <person name="Ma J."/>
        </authorList>
    </citation>
    <scope>NUCLEOTIDE SEQUENCE [LARGE SCALE GENOMIC DNA]</scope>
    <source>
        <strain evidence="6">CGMCC 1.13681</strain>
    </source>
</reference>
<dbReference type="PANTHER" id="PTHR12383:SF16">
    <property type="entry name" value="MITOCHONDRIAL INNER MEMBRANE PROTEASE SUBUNIT 1"/>
    <property type="match status" value="1"/>
</dbReference>
<gene>
    <name evidence="5" type="primary">sodX</name>
    <name evidence="5" type="ORF">ACFQLX_17100</name>
</gene>
<dbReference type="Proteomes" id="UP001596413">
    <property type="component" value="Unassembled WGS sequence"/>
</dbReference>
<comment type="subcellular location">
    <subcellularLocation>
        <location evidence="1">Membrane</location>
    </subcellularLocation>
</comment>
<sequence length="145" mass="16157">MPQRMDEREREAGRRGPRRLGLVEVSGPSMTPTVNSGDTLLVRYGAVVRPGDVLLLRHPLQQDLFIVKRAVERRDGGWWVLSDNTLAAFANDSRDFGPVPDELVLARALLRLRPPSDVAAQRTVRSAVSWAAGAVRPLSRRLRAR</sequence>
<dbReference type="InterPro" id="IPR015927">
    <property type="entry name" value="Peptidase_S24_S26A/B/C"/>
</dbReference>
<dbReference type="InterPro" id="IPR052064">
    <property type="entry name" value="Mito_IMP1_subunit"/>
</dbReference>
<keyword evidence="5" id="KW-0645">Protease</keyword>
<dbReference type="InterPro" id="IPR039418">
    <property type="entry name" value="LexA-like"/>
</dbReference>
<dbReference type="NCBIfam" id="TIGR02754">
    <property type="entry name" value="sod_Ni_protease"/>
    <property type="match status" value="1"/>
</dbReference>
<evidence type="ECO:0000256" key="2">
    <source>
        <dbReference type="ARBA" id="ARBA00022801"/>
    </source>
</evidence>
<dbReference type="Pfam" id="PF00717">
    <property type="entry name" value="Peptidase_S24"/>
    <property type="match status" value="1"/>
</dbReference>
<dbReference type="CDD" id="cd06529">
    <property type="entry name" value="S24_LexA-like"/>
    <property type="match status" value="1"/>
</dbReference>
<evidence type="ECO:0000313" key="6">
    <source>
        <dbReference type="Proteomes" id="UP001596413"/>
    </source>
</evidence>
<proteinExistence type="predicted"/>
<name>A0ABW2GLU1_9ACTN</name>
<accession>A0ABW2GLU1</accession>
<dbReference type="InterPro" id="IPR014124">
    <property type="entry name" value="Pept_S26A_Sod_Ni_maturase"/>
</dbReference>